<evidence type="ECO:0000256" key="1">
    <source>
        <dbReference type="SAM" id="MobiDB-lite"/>
    </source>
</evidence>
<feature type="region of interest" description="Disordered" evidence="1">
    <location>
        <begin position="1"/>
        <end position="20"/>
    </location>
</feature>
<protein>
    <recommendedName>
        <fullName evidence="4">Eukaryotic mitochondrial regulator protein-domain-containing protein</fullName>
    </recommendedName>
</protein>
<organism evidence="2 3">
    <name type="scientific">Microthyrium microscopicum</name>
    <dbReference type="NCBI Taxonomy" id="703497"/>
    <lineage>
        <taxon>Eukaryota</taxon>
        <taxon>Fungi</taxon>
        <taxon>Dikarya</taxon>
        <taxon>Ascomycota</taxon>
        <taxon>Pezizomycotina</taxon>
        <taxon>Dothideomycetes</taxon>
        <taxon>Dothideomycetes incertae sedis</taxon>
        <taxon>Microthyriales</taxon>
        <taxon>Microthyriaceae</taxon>
        <taxon>Microthyrium</taxon>
    </lineage>
</organism>
<dbReference type="OrthoDB" id="10052321at2759"/>
<proteinExistence type="predicted"/>
<dbReference type="Proteomes" id="UP000799302">
    <property type="component" value="Unassembled WGS sequence"/>
</dbReference>
<dbReference type="GO" id="GO:0005763">
    <property type="term" value="C:mitochondrial small ribosomal subunit"/>
    <property type="evidence" value="ECO:0007669"/>
    <property type="project" value="TreeGrafter"/>
</dbReference>
<keyword evidence="3" id="KW-1185">Reference proteome</keyword>
<dbReference type="GO" id="GO:0003735">
    <property type="term" value="F:structural constituent of ribosome"/>
    <property type="evidence" value="ECO:0007669"/>
    <property type="project" value="TreeGrafter"/>
</dbReference>
<feature type="region of interest" description="Disordered" evidence="1">
    <location>
        <begin position="351"/>
        <end position="378"/>
    </location>
</feature>
<dbReference type="EMBL" id="MU004240">
    <property type="protein sequence ID" value="KAF2665443.1"/>
    <property type="molecule type" value="Genomic_DNA"/>
</dbReference>
<dbReference type="PANTHER" id="PTHR28158">
    <property type="entry name" value="37S RIBOSOMAL PROTEIN S35, MITOCHONDRIAL"/>
    <property type="match status" value="1"/>
</dbReference>
<evidence type="ECO:0008006" key="4">
    <source>
        <dbReference type="Google" id="ProtNLM"/>
    </source>
</evidence>
<dbReference type="InterPro" id="IPR021036">
    <property type="entry name" value="Ribosomal_mS45"/>
</dbReference>
<sequence length="378" mass="44019">MPRLSAAILRQKTATPTAPRFQTPLSTRLFSQTRACREEEDETFEAAVERPRRPFDPERFRKRHFLNDDEHWTEFLEWLNLEGTQYMRPTGEPHYLQPMRVQKRKNKEKEDAALEAVEQEEDTKKGKGDSDRRKGLDNIPFPSNPFFKSQKVLSEAIKEQIYQSVALKGQSVRDASSYYRVSMERVGAVVRMKQMERDWMEQKREKLAPNFSTEIMKMLPQTMMQKDGRPETHESINDLPVHPATSQQMFWPVSESREFSRIDAGEAFKSGLLPADLRIPHPELIERQANKLNMPQSIAMQKLREDLDSKLTKEAAKQAKRQASIEIYEGPRHNIQFEPVNAEWAGKNGRSRKGVGFRYGMPHEDRKRAQIKIPNPVQ</sequence>
<evidence type="ECO:0000313" key="2">
    <source>
        <dbReference type="EMBL" id="KAF2665443.1"/>
    </source>
</evidence>
<dbReference type="GO" id="GO:0032543">
    <property type="term" value="P:mitochondrial translation"/>
    <property type="evidence" value="ECO:0007669"/>
    <property type="project" value="TreeGrafter"/>
</dbReference>
<reference evidence="2" key="1">
    <citation type="journal article" date="2020" name="Stud. Mycol.">
        <title>101 Dothideomycetes genomes: a test case for predicting lifestyles and emergence of pathogens.</title>
        <authorList>
            <person name="Haridas S."/>
            <person name="Albert R."/>
            <person name="Binder M."/>
            <person name="Bloem J."/>
            <person name="Labutti K."/>
            <person name="Salamov A."/>
            <person name="Andreopoulos B."/>
            <person name="Baker S."/>
            <person name="Barry K."/>
            <person name="Bills G."/>
            <person name="Bluhm B."/>
            <person name="Cannon C."/>
            <person name="Castanera R."/>
            <person name="Culley D."/>
            <person name="Daum C."/>
            <person name="Ezra D."/>
            <person name="Gonzalez J."/>
            <person name="Henrissat B."/>
            <person name="Kuo A."/>
            <person name="Liang C."/>
            <person name="Lipzen A."/>
            <person name="Lutzoni F."/>
            <person name="Magnuson J."/>
            <person name="Mondo S."/>
            <person name="Nolan M."/>
            <person name="Ohm R."/>
            <person name="Pangilinan J."/>
            <person name="Park H.-J."/>
            <person name="Ramirez L."/>
            <person name="Alfaro M."/>
            <person name="Sun H."/>
            <person name="Tritt A."/>
            <person name="Yoshinaga Y."/>
            <person name="Zwiers L.-H."/>
            <person name="Turgeon B."/>
            <person name="Goodwin S."/>
            <person name="Spatafora J."/>
            <person name="Crous P."/>
            <person name="Grigoriev I."/>
        </authorList>
    </citation>
    <scope>NUCLEOTIDE SEQUENCE</scope>
    <source>
        <strain evidence="2">CBS 115976</strain>
    </source>
</reference>
<dbReference type="PANTHER" id="PTHR28158:SF1">
    <property type="entry name" value="SMALL RIBOSOMAL SUBUNIT PROTEIN MS45"/>
    <property type="match status" value="1"/>
</dbReference>
<dbReference type="Pfam" id="PF12298">
    <property type="entry name" value="Bot1p"/>
    <property type="match status" value="1"/>
</dbReference>
<feature type="compositionally biased region" description="Basic and acidic residues" evidence="1">
    <location>
        <begin position="122"/>
        <end position="136"/>
    </location>
</feature>
<name>A0A6A6U2F1_9PEZI</name>
<accession>A0A6A6U2F1</accession>
<dbReference type="AlphaFoldDB" id="A0A6A6U2F1"/>
<gene>
    <name evidence="2" type="ORF">BT63DRAFT_459018</name>
</gene>
<evidence type="ECO:0000313" key="3">
    <source>
        <dbReference type="Proteomes" id="UP000799302"/>
    </source>
</evidence>
<feature type="region of interest" description="Disordered" evidence="1">
    <location>
        <begin position="100"/>
        <end position="141"/>
    </location>
</feature>